<dbReference type="GeneID" id="36514740"/>
<feature type="domain" description="Oxidoreductase-like" evidence="2">
    <location>
        <begin position="79"/>
        <end position="122"/>
    </location>
</feature>
<accession>A0A2T0FEG3</accession>
<dbReference type="InterPro" id="IPR039251">
    <property type="entry name" value="OXLD1"/>
</dbReference>
<keyword evidence="4" id="KW-1185">Reference proteome</keyword>
<dbReference type="PANTHER" id="PTHR21193:SF3">
    <property type="entry name" value="OXIDOREDUCTASE-LIKE DOMAIN-CONTAINING PROTEIN 1"/>
    <property type="match status" value="1"/>
</dbReference>
<reference evidence="3 4" key="1">
    <citation type="submission" date="2017-04" db="EMBL/GenBank/DDBJ databases">
        <title>Genome sequencing of [Candida] sorbophila.</title>
        <authorList>
            <person name="Ahn J.O."/>
        </authorList>
    </citation>
    <scope>NUCLEOTIDE SEQUENCE [LARGE SCALE GENOMIC DNA]</scope>
    <source>
        <strain evidence="3 4">DS02</strain>
    </source>
</reference>
<dbReference type="InterPro" id="IPR019180">
    <property type="entry name" value="Oxidoreductase-like_N"/>
</dbReference>
<proteinExistence type="predicted"/>
<name>A0A2T0FEG3_9ASCO</name>
<gene>
    <name evidence="3" type="ORF">B9G98_00991</name>
</gene>
<comment type="caution">
    <text evidence="3">The sequence shown here is derived from an EMBL/GenBank/DDBJ whole genome shotgun (WGS) entry which is preliminary data.</text>
</comment>
<evidence type="ECO:0000256" key="1">
    <source>
        <dbReference type="SAM" id="MobiDB-lite"/>
    </source>
</evidence>
<feature type="region of interest" description="Disordered" evidence="1">
    <location>
        <begin position="136"/>
        <end position="164"/>
    </location>
</feature>
<protein>
    <recommendedName>
        <fullName evidence="2">Oxidoreductase-like domain-containing protein</fullName>
    </recommendedName>
</protein>
<organism evidence="3 4">
    <name type="scientific">Wickerhamiella sorbophila</name>
    <dbReference type="NCBI Taxonomy" id="45607"/>
    <lineage>
        <taxon>Eukaryota</taxon>
        <taxon>Fungi</taxon>
        <taxon>Dikarya</taxon>
        <taxon>Ascomycota</taxon>
        <taxon>Saccharomycotina</taxon>
        <taxon>Dipodascomycetes</taxon>
        <taxon>Dipodascales</taxon>
        <taxon>Trichomonascaceae</taxon>
        <taxon>Wickerhamiella</taxon>
    </lineage>
</organism>
<dbReference type="RefSeq" id="XP_024663317.1">
    <property type="nucleotide sequence ID" value="XM_024807549.1"/>
</dbReference>
<dbReference type="STRING" id="45607.A0A2T0FEG3"/>
<evidence type="ECO:0000313" key="3">
    <source>
        <dbReference type="EMBL" id="PRT53371.1"/>
    </source>
</evidence>
<evidence type="ECO:0000259" key="2">
    <source>
        <dbReference type="Pfam" id="PF09791"/>
    </source>
</evidence>
<dbReference type="AlphaFoldDB" id="A0A2T0FEG3"/>
<dbReference type="OrthoDB" id="10064411at2759"/>
<dbReference type="EMBL" id="NDIQ01000001">
    <property type="protein sequence ID" value="PRT53371.1"/>
    <property type="molecule type" value="Genomic_DNA"/>
</dbReference>
<dbReference type="Pfam" id="PF09791">
    <property type="entry name" value="Oxidored-like"/>
    <property type="match status" value="1"/>
</dbReference>
<sequence length="198" mass="22220">MHRSFHSSRGLLKNPYYIYDLGLAQPKNDGVEAHGSKLVFNPSVYSSTEDMSTRAKRVFGDLGSREKSRSEAESKAVVVCGVKVPAQPEEPTNCCMSGCVNCVWELYKDEIEEWRSKVKEARTKIMKLPNWQDIWPDQLGPLPGSAKRTRPVDTSGSDDGMPIQVDDEAFDGLNTGIRVFIETEKRLRNRRAAKQAQA</sequence>
<dbReference type="Proteomes" id="UP000238350">
    <property type="component" value="Unassembled WGS sequence"/>
</dbReference>
<evidence type="ECO:0000313" key="4">
    <source>
        <dbReference type="Proteomes" id="UP000238350"/>
    </source>
</evidence>
<dbReference type="GO" id="GO:0005739">
    <property type="term" value="C:mitochondrion"/>
    <property type="evidence" value="ECO:0007669"/>
    <property type="project" value="TreeGrafter"/>
</dbReference>
<dbReference type="PANTHER" id="PTHR21193">
    <property type="entry name" value="OXIDOREDUCTASE-LIKE DOMAIN-CONTAINING PROTEIN 1"/>
    <property type="match status" value="1"/>
</dbReference>